<feature type="transmembrane region" description="Helical" evidence="2">
    <location>
        <begin position="213"/>
        <end position="235"/>
    </location>
</feature>
<keyword evidence="2" id="KW-1133">Transmembrane helix</keyword>
<feature type="compositionally biased region" description="Polar residues" evidence="1">
    <location>
        <begin position="176"/>
        <end position="189"/>
    </location>
</feature>
<proteinExistence type="predicted"/>
<keyword evidence="4" id="KW-1185">Reference proteome</keyword>
<comment type="caution">
    <text evidence="3">The sequence shown here is derived from an EMBL/GenBank/DDBJ whole genome shotgun (WGS) entry which is preliminary data.</text>
</comment>
<feature type="region of interest" description="Disordered" evidence="1">
    <location>
        <begin position="1"/>
        <end position="210"/>
    </location>
</feature>
<sequence length="414" mass="44779">MERGDDEDEEDNNKEEEEEDSSTPEQEADEPEQEHEAIVKEGDDENSEEGQEHTLGDQDPTEPPPEDSTNPSPSDIIKPTDSGSDPELSSTTSAEDQEPTPDPEEDHGDKDEYNDEEGHGQDPESTPTPDEATATTEEQPEPTATTDASTTATNAGPEPTDPAVGITSTTTATTTQNRPSSQMDPTATKASKDEEVEPTTLSEHKEETHGNQMALTVGVIVAAIVIATVVGIWIFRKWKLSPSRQFKRKITGGSAGAGVVYGTGSSGHGDRSEYNSYDEIIRPEAYENGSPQMTSVMTSSHSSPMSTPTYPLATATVAGHHEATEYDFGYAAYLQHQQQQQQSMSNHNDYNHYGYDSGVPAPMPMSEASAMRTSVGSSPVPNVIGGIQAMGHNIHGYGSEDYTQNDHFLRELRE</sequence>
<feature type="compositionally biased region" description="Basic and acidic residues" evidence="1">
    <location>
        <begin position="107"/>
        <end position="122"/>
    </location>
</feature>
<feature type="compositionally biased region" description="Acidic residues" evidence="1">
    <location>
        <begin position="95"/>
        <end position="106"/>
    </location>
</feature>
<reference evidence="3" key="1">
    <citation type="journal article" date="2020" name="Fungal Divers.">
        <title>Resolving the Mortierellaceae phylogeny through synthesis of multi-gene phylogenetics and phylogenomics.</title>
        <authorList>
            <person name="Vandepol N."/>
            <person name="Liber J."/>
            <person name="Desiro A."/>
            <person name="Na H."/>
            <person name="Kennedy M."/>
            <person name="Barry K."/>
            <person name="Grigoriev I.V."/>
            <person name="Miller A.N."/>
            <person name="O'Donnell K."/>
            <person name="Stajich J.E."/>
            <person name="Bonito G."/>
        </authorList>
    </citation>
    <scope>NUCLEOTIDE SEQUENCE</scope>
    <source>
        <strain evidence="3">NRRL 28262</strain>
    </source>
</reference>
<feature type="compositionally biased region" description="Low complexity" evidence="1">
    <location>
        <begin position="123"/>
        <end position="155"/>
    </location>
</feature>
<evidence type="ECO:0000313" key="4">
    <source>
        <dbReference type="Proteomes" id="UP001194580"/>
    </source>
</evidence>
<feature type="compositionally biased region" description="Acidic residues" evidence="1">
    <location>
        <begin position="1"/>
        <end position="33"/>
    </location>
</feature>
<evidence type="ECO:0000256" key="1">
    <source>
        <dbReference type="SAM" id="MobiDB-lite"/>
    </source>
</evidence>
<keyword evidence="2" id="KW-0812">Transmembrane</keyword>
<dbReference type="EMBL" id="JAAAIL010000071">
    <property type="protein sequence ID" value="KAG0280331.1"/>
    <property type="molecule type" value="Genomic_DNA"/>
</dbReference>
<name>A0AAD4DK90_9FUNG</name>
<protein>
    <submittedName>
        <fullName evidence="3">Uncharacterized protein</fullName>
    </submittedName>
</protein>
<keyword evidence="2" id="KW-0472">Membrane</keyword>
<gene>
    <name evidence="3" type="ORF">BGZ95_010532</name>
</gene>
<dbReference type="AlphaFoldDB" id="A0AAD4DK90"/>
<evidence type="ECO:0000256" key="2">
    <source>
        <dbReference type="SAM" id="Phobius"/>
    </source>
</evidence>
<organism evidence="3 4">
    <name type="scientific">Linnemannia exigua</name>
    <dbReference type="NCBI Taxonomy" id="604196"/>
    <lineage>
        <taxon>Eukaryota</taxon>
        <taxon>Fungi</taxon>
        <taxon>Fungi incertae sedis</taxon>
        <taxon>Mucoromycota</taxon>
        <taxon>Mortierellomycotina</taxon>
        <taxon>Mortierellomycetes</taxon>
        <taxon>Mortierellales</taxon>
        <taxon>Mortierellaceae</taxon>
        <taxon>Linnemannia</taxon>
    </lineage>
</organism>
<feature type="compositionally biased region" description="Polar residues" evidence="1">
    <location>
        <begin position="81"/>
        <end position="94"/>
    </location>
</feature>
<dbReference type="Proteomes" id="UP001194580">
    <property type="component" value="Unassembled WGS sequence"/>
</dbReference>
<accession>A0AAD4DK90</accession>
<evidence type="ECO:0000313" key="3">
    <source>
        <dbReference type="EMBL" id="KAG0280331.1"/>
    </source>
</evidence>